<evidence type="ECO:0000313" key="16">
    <source>
        <dbReference type="EMBL" id="ACV07682.1"/>
    </source>
</evidence>
<evidence type="ECO:0000256" key="7">
    <source>
        <dbReference type="ARBA" id="ARBA00022763"/>
    </source>
</evidence>
<gene>
    <name evidence="13" type="primary">recF</name>
    <name evidence="16" type="ordered locus">Jden_0003</name>
</gene>
<protein>
    <recommendedName>
        <fullName evidence="3 13">DNA replication and repair protein RecF</fullName>
    </recommendedName>
</protein>
<evidence type="ECO:0000256" key="13">
    <source>
        <dbReference type="HAMAP-Rule" id="MF_00365"/>
    </source>
</evidence>
<organism evidence="16 17">
    <name type="scientific">Jonesia denitrificans (strain ATCC 14870 / DSM 20603 / BCRC 15368 / CIP 55.134 / JCM 11481 / NBRC 15587 / NCTC 10816 / Prevot 55134)</name>
    <name type="common">Listeria denitrificans</name>
    <dbReference type="NCBI Taxonomy" id="471856"/>
    <lineage>
        <taxon>Bacteria</taxon>
        <taxon>Bacillati</taxon>
        <taxon>Actinomycetota</taxon>
        <taxon>Actinomycetes</taxon>
        <taxon>Micrococcales</taxon>
        <taxon>Jonesiaceae</taxon>
        <taxon>Jonesia</taxon>
    </lineage>
</organism>
<evidence type="ECO:0000256" key="5">
    <source>
        <dbReference type="ARBA" id="ARBA00022705"/>
    </source>
</evidence>
<reference evidence="16 17" key="1">
    <citation type="journal article" date="2009" name="Stand. Genomic Sci.">
        <title>Complete genome sequence of Jonesia denitrificans type strain (Prevot 55134).</title>
        <authorList>
            <person name="Pukall R."/>
            <person name="Gehrich-Schroter G."/>
            <person name="Lapidus A."/>
            <person name="Nolan M."/>
            <person name="Glavina Del Rio T."/>
            <person name="Lucas S."/>
            <person name="Chen F."/>
            <person name="Tice H."/>
            <person name="Pitluck S."/>
            <person name="Cheng J.F."/>
            <person name="Copeland A."/>
            <person name="Saunders E."/>
            <person name="Brettin T."/>
            <person name="Detter J.C."/>
            <person name="Bruce D."/>
            <person name="Goodwin L."/>
            <person name="Pati A."/>
            <person name="Ivanova N."/>
            <person name="Mavromatis K."/>
            <person name="Ovchinnikova G."/>
            <person name="Chen A."/>
            <person name="Palaniappan K."/>
            <person name="Land M."/>
            <person name="Hauser L."/>
            <person name="Chang Y.J."/>
            <person name="Jeffries C.D."/>
            <person name="Chain P."/>
            <person name="Goker M."/>
            <person name="Bristow J."/>
            <person name="Eisen J.A."/>
            <person name="Markowitz V."/>
            <person name="Hugenholtz P."/>
            <person name="Kyrpides N.C."/>
            <person name="Klenk H.P."/>
            <person name="Han C."/>
        </authorList>
    </citation>
    <scope>NUCLEOTIDE SEQUENCE [LARGE SCALE GENOMIC DNA]</scope>
    <source>
        <strain evidence="17">ATCC 14870 / DSM 20603 / BCRC 15368 / CIP 55.134 / JCM 11481 / NBRC 15587 / NCTC 10816 / Prevot 55134</strain>
    </source>
</reference>
<dbReference type="PROSITE" id="PS00617">
    <property type="entry name" value="RECF_1"/>
    <property type="match status" value="1"/>
</dbReference>
<dbReference type="AlphaFoldDB" id="C7R4Q9"/>
<dbReference type="Proteomes" id="UP000000628">
    <property type="component" value="Chromosome"/>
</dbReference>
<dbReference type="GO" id="GO:0006260">
    <property type="term" value="P:DNA replication"/>
    <property type="evidence" value="ECO:0007669"/>
    <property type="project" value="UniProtKB-UniRule"/>
</dbReference>
<keyword evidence="6 13" id="KW-0547">Nucleotide-binding</keyword>
<evidence type="ECO:0000256" key="1">
    <source>
        <dbReference type="ARBA" id="ARBA00004496"/>
    </source>
</evidence>
<dbReference type="PROSITE" id="PS00618">
    <property type="entry name" value="RECF_2"/>
    <property type="match status" value="1"/>
</dbReference>
<dbReference type="InterPro" id="IPR018078">
    <property type="entry name" value="DNA-binding_RecF_CS"/>
</dbReference>
<dbReference type="InterPro" id="IPR001238">
    <property type="entry name" value="DNA-binding_RecF"/>
</dbReference>
<sequence>MYVSHLSLVDYRSYEHVDIEFAPGVNVLVGHNGQGKTNIVEAIGYLATLASHRVAHDTALIRVGAQRALIRSRVVRGDRAQVVELELLHGKANKARVNRGQPGRASTVLGIVKTVVFAPEDLVLVKGDPDARRRYLDDLTVLMIPRMRSVLADYDKVVRQRSALLKQLMRGGASHASDATLAVWDERMVALGSQIIGVRQRLVAALAPHLASGYETVSSGQSEAKMRYRPSLESFLDEPMPAVMSVEEISVIYAEVLARARRRELERGVCIVGPHRDDVEQTLNNLPVKGYASHGESWSYALAMRLASYRLMTEGPDENDPASADLQDMWWTDSQEDTEPILILDDVFAELDVRRRRQLADIAAQARQVIITAAVAQDVPDQLRGRTLSVTLGAVTDMDGAEDQLSVSGERDGDL</sequence>
<evidence type="ECO:0000256" key="10">
    <source>
        <dbReference type="ARBA" id="ARBA00023204"/>
    </source>
</evidence>
<evidence type="ECO:0000256" key="9">
    <source>
        <dbReference type="ARBA" id="ARBA00023125"/>
    </source>
</evidence>
<comment type="function">
    <text evidence="12 13 14">The RecF protein is involved in DNA metabolism; it is required for DNA replication and normal SOS inducibility. RecF binds preferentially to single-stranded, linear DNA. It also seems to bind ATP.</text>
</comment>
<evidence type="ECO:0000259" key="15">
    <source>
        <dbReference type="Pfam" id="PF02463"/>
    </source>
</evidence>
<keyword evidence="11 13" id="KW-0742">SOS response</keyword>
<proteinExistence type="inferred from homology"/>
<dbReference type="InterPro" id="IPR027417">
    <property type="entry name" value="P-loop_NTPase"/>
</dbReference>
<dbReference type="GO" id="GO:0006302">
    <property type="term" value="P:double-strand break repair"/>
    <property type="evidence" value="ECO:0007669"/>
    <property type="project" value="TreeGrafter"/>
</dbReference>
<dbReference type="SUPFAM" id="SSF52540">
    <property type="entry name" value="P-loop containing nucleoside triphosphate hydrolases"/>
    <property type="match status" value="1"/>
</dbReference>
<keyword evidence="7 13" id="KW-0227">DNA damage</keyword>
<evidence type="ECO:0000256" key="8">
    <source>
        <dbReference type="ARBA" id="ARBA00022840"/>
    </source>
</evidence>
<dbReference type="InterPro" id="IPR042174">
    <property type="entry name" value="RecF_2"/>
</dbReference>
<feature type="binding site" evidence="13">
    <location>
        <begin position="30"/>
        <end position="37"/>
    </location>
    <ligand>
        <name>ATP</name>
        <dbReference type="ChEBI" id="CHEBI:30616"/>
    </ligand>
</feature>
<evidence type="ECO:0000313" key="17">
    <source>
        <dbReference type="Proteomes" id="UP000000628"/>
    </source>
</evidence>
<dbReference type="HOGENOM" id="CLU_040267_1_1_11"/>
<dbReference type="PANTHER" id="PTHR32182:SF0">
    <property type="entry name" value="DNA REPLICATION AND REPAIR PROTEIN RECF"/>
    <property type="match status" value="1"/>
</dbReference>
<evidence type="ECO:0000256" key="2">
    <source>
        <dbReference type="ARBA" id="ARBA00008016"/>
    </source>
</evidence>
<comment type="similarity">
    <text evidence="2 13 14">Belongs to the RecF family.</text>
</comment>
<dbReference type="GO" id="GO:0003697">
    <property type="term" value="F:single-stranded DNA binding"/>
    <property type="evidence" value="ECO:0007669"/>
    <property type="project" value="UniProtKB-UniRule"/>
</dbReference>
<dbReference type="GO" id="GO:0000731">
    <property type="term" value="P:DNA synthesis involved in DNA repair"/>
    <property type="evidence" value="ECO:0007669"/>
    <property type="project" value="TreeGrafter"/>
</dbReference>
<dbReference type="EMBL" id="CP001706">
    <property type="protein sequence ID" value="ACV07682.1"/>
    <property type="molecule type" value="Genomic_DNA"/>
</dbReference>
<dbReference type="GO" id="GO:0005524">
    <property type="term" value="F:ATP binding"/>
    <property type="evidence" value="ECO:0007669"/>
    <property type="project" value="UniProtKB-UniRule"/>
</dbReference>
<comment type="subcellular location">
    <subcellularLocation>
        <location evidence="1 13 14">Cytoplasm</location>
    </subcellularLocation>
</comment>
<dbReference type="Gene3D" id="1.20.1050.90">
    <property type="entry name" value="RecF/RecN/SMC, N-terminal domain"/>
    <property type="match status" value="1"/>
</dbReference>
<keyword evidence="5 13" id="KW-0235">DNA replication</keyword>
<dbReference type="eggNOG" id="COG1195">
    <property type="taxonomic scope" value="Bacteria"/>
</dbReference>
<evidence type="ECO:0000256" key="11">
    <source>
        <dbReference type="ARBA" id="ARBA00023236"/>
    </source>
</evidence>
<keyword evidence="4 13" id="KW-0963">Cytoplasm</keyword>
<dbReference type="STRING" id="471856.Jden_0003"/>
<dbReference type="RefSeq" id="WP_012805787.1">
    <property type="nucleotide sequence ID" value="NC_013174.1"/>
</dbReference>
<dbReference type="GO" id="GO:0009432">
    <property type="term" value="P:SOS response"/>
    <property type="evidence" value="ECO:0007669"/>
    <property type="project" value="UniProtKB-UniRule"/>
</dbReference>
<dbReference type="HAMAP" id="MF_00365">
    <property type="entry name" value="RecF"/>
    <property type="match status" value="1"/>
</dbReference>
<dbReference type="GO" id="GO:0005737">
    <property type="term" value="C:cytoplasm"/>
    <property type="evidence" value="ECO:0007669"/>
    <property type="project" value="UniProtKB-SubCell"/>
</dbReference>
<dbReference type="Gene3D" id="3.40.50.300">
    <property type="entry name" value="P-loop containing nucleotide triphosphate hydrolases"/>
    <property type="match status" value="1"/>
</dbReference>
<evidence type="ECO:0000256" key="14">
    <source>
        <dbReference type="RuleBase" id="RU000578"/>
    </source>
</evidence>
<evidence type="ECO:0000256" key="12">
    <source>
        <dbReference type="ARBA" id="ARBA00025401"/>
    </source>
</evidence>
<keyword evidence="8 13" id="KW-0067">ATP-binding</keyword>
<keyword evidence="10 13" id="KW-0234">DNA repair</keyword>
<feature type="domain" description="RecF/RecN/SMC N-terminal" evidence="15">
    <location>
        <begin position="2"/>
        <end position="374"/>
    </location>
</feature>
<evidence type="ECO:0000256" key="4">
    <source>
        <dbReference type="ARBA" id="ARBA00022490"/>
    </source>
</evidence>
<keyword evidence="17" id="KW-1185">Reference proteome</keyword>
<dbReference type="InterPro" id="IPR003395">
    <property type="entry name" value="RecF/RecN/SMC_N"/>
</dbReference>
<dbReference type="Pfam" id="PF02463">
    <property type="entry name" value="SMC_N"/>
    <property type="match status" value="1"/>
</dbReference>
<dbReference type="PANTHER" id="PTHR32182">
    <property type="entry name" value="DNA REPLICATION AND REPAIR PROTEIN RECF"/>
    <property type="match status" value="1"/>
</dbReference>
<accession>C7R4Q9</accession>
<name>C7R4Q9_JONDD</name>
<keyword evidence="9 13" id="KW-0238">DNA-binding</keyword>
<dbReference type="KEGG" id="jde:Jden_0003"/>
<dbReference type="OrthoDB" id="9803889at2"/>
<dbReference type="NCBIfam" id="TIGR00611">
    <property type="entry name" value="recf"/>
    <property type="match status" value="1"/>
</dbReference>
<evidence type="ECO:0000256" key="6">
    <source>
        <dbReference type="ARBA" id="ARBA00022741"/>
    </source>
</evidence>
<evidence type="ECO:0000256" key="3">
    <source>
        <dbReference type="ARBA" id="ARBA00020170"/>
    </source>
</evidence>